<reference evidence="6" key="2">
    <citation type="submission" date="2020-09" db="EMBL/GenBank/DDBJ databases">
        <authorList>
            <person name="Sun Q."/>
            <person name="Kim S."/>
        </authorList>
    </citation>
    <scope>NUCLEOTIDE SEQUENCE</scope>
    <source>
        <strain evidence="6">KCTC 32337</strain>
    </source>
</reference>
<evidence type="ECO:0000256" key="4">
    <source>
        <dbReference type="PIRSR" id="PIRSR000390-2"/>
    </source>
</evidence>
<dbReference type="PIRSF" id="PIRSF000390">
    <property type="entry name" value="PLP_StrS"/>
    <property type="match status" value="1"/>
</dbReference>
<dbReference type="NCBIfam" id="TIGR03588">
    <property type="entry name" value="PseC"/>
    <property type="match status" value="1"/>
</dbReference>
<evidence type="ECO:0000256" key="1">
    <source>
        <dbReference type="ARBA" id="ARBA00022898"/>
    </source>
</evidence>
<dbReference type="Proteomes" id="UP000622604">
    <property type="component" value="Unassembled WGS sequence"/>
</dbReference>
<keyword evidence="1 4" id="KW-0663">Pyridoxal phosphate</keyword>
<feature type="modified residue" description="N6-(pyridoxal phosphate)lysine" evidence="4">
    <location>
        <position position="187"/>
    </location>
</feature>
<dbReference type="GO" id="GO:0000271">
    <property type="term" value="P:polysaccharide biosynthetic process"/>
    <property type="evidence" value="ECO:0007669"/>
    <property type="project" value="TreeGrafter"/>
</dbReference>
<proteinExistence type="inferred from homology"/>
<dbReference type="InterPro" id="IPR020026">
    <property type="entry name" value="PseC"/>
</dbReference>
<gene>
    <name evidence="6" type="primary">pseC</name>
    <name evidence="6" type="ORF">GCM10011274_13320</name>
</gene>
<dbReference type="PANTHER" id="PTHR30244:SF34">
    <property type="entry name" value="DTDP-4-AMINO-4,6-DIDEOXYGALACTOSE TRANSAMINASE"/>
    <property type="match status" value="1"/>
</dbReference>
<dbReference type="CDD" id="cd00616">
    <property type="entry name" value="AHBA_syn"/>
    <property type="match status" value="1"/>
</dbReference>
<dbReference type="SUPFAM" id="SSF53383">
    <property type="entry name" value="PLP-dependent transferases"/>
    <property type="match status" value="1"/>
</dbReference>
<comment type="caution">
    <text evidence="6">The sequence shown here is derived from an EMBL/GenBank/DDBJ whole genome shotgun (WGS) entry which is preliminary data.</text>
</comment>
<accession>A0A8H9I8Z3</accession>
<dbReference type="InterPro" id="IPR015421">
    <property type="entry name" value="PyrdxlP-dep_Trfase_major"/>
</dbReference>
<evidence type="ECO:0000256" key="3">
    <source>
        <dbReference type="PIRSR" id="PIRSR000390-1"/>
    </source>
</evidence>
<evidence type="ECO:0000256" key="2">
    <source>
        <dbReference type="ARBA" id="ARBA00037999"/>
    </source>
</evidence>
<dbReference type="Pfam" id="PF01041">
    <property type="entry name" value="DegT_DnrJ_EryC1"/>
    <property type="match status" value="1"/>
</dbReference>
<protein>
    <submittedName>
        <fullName evidence="6">UDP-4-amino-4, 6-dideoxy-N-acetyl-beta-L-altrosamine transaminase</fullName>
    </submittedName>
</protein>
<dbReference type="InterPro" id="IPR000653">
    <property type="entry name" value="DegT/StrS_aminotransferase"/>
</dbReference>
<evidence type="ECO:0000313" key="6">
    <source>
        <dbReference type="EMBL" id="GGZ56573.1"/>
    </source>
</evidence>
<evidence type="ECO:0000256" key="5">
    <source>
        <dbReference type="RuleBase" id="RU004508"/>
    </source>
</evidence>
<dbReference type="Gene3D" id="3.40.640.10">
    <property type="entry name" value="Type I PLP-dependent aspartate aminotransferase-like (Major domain)"/>
    <property type="match status" value="1"/>
</dbReference>
<organism evidence="6 7">
    <name type="scientific">Paraglaciecola chathamensis</name>
    <dbReference type="NCBI Taxonomy" id="368405"/>
    <lineage>
        <taxon>Bacteria</taxon>
        <taxon>Pseudomonadati</taxon>
        <taxon>Pseudomonadota</taxon>
        <taxon>Gammaproteobacteria</taxon>
        <taxon>Alteromonadales</taxon>
        <taxon>Alteromonadaceae</taxon>
        <taxon>Paraglaciecola</taxon>
    </lineage>
</organism>
<sequence length="380" mass="42268">MNMLPYGRHAVDQEDIDAVVNVLQNQFLTQGIAVPAFEKALCEYTHAQFALAVNSGTSGLHVACLAAGVGPTDLVWTVPNSFVASANCARYCAAEVDFVDINPVTRNICVEQLESKLARCKKTPKVLIVVHFSGASCDMQAIAALTEKYNITLIEDAAHALGATYQGKPVGCCQYSDMTVLSFHPVKSITSAEGGAITTNDNNLLERLTLFAKHGITREPSLLDDKEQGAWYYEQHELGYNYRMSDLHGALGLSQLNKLDEFIQHRRKKAIVYVNALRALPVKLPNEEALASSAWHLFMIELLEHDRKQVFDELRARGIGVNVHYIPIHQQPYYQKLGFQTGDFPHAEQFYQGAITLPLFPAMTESEQRHVIDSLHEVLQ</sequence>
<dbReference type="AlphaFoldDB" id="A0A8H9I8Z3"/>
<dbReference type="EMBL" id="BMZC01000003">
    <property type="protein sequence ID" value="GGZ56573.1"/>
    <property type="molecule type" value="Genomic_DNA"/>
</dbReference>
<dbReference type="Gene3D" id="3.90.1150.10">
    <property type="entry name" value="Aspartate Aminotransferase, domain 1"/>
    <property type="match status" value="1"/>
</dbReference>
<comment type="similarity">
    <text evidence="2 5">Belongs to the DegT/DnrJ/EryC1 family.</text>
</comment>
<dbReference type="GO" id="GO:0030170">
    <property type="term" value="F:pyridoxal phosphate binding"/>
    <property type="evidence" value="ECO:0007669"/>
    <property type="project" value="TreeGrafter"/>
</dbReference>
<dbReference type="PANTHER" id="PTHR30244">
    <property type="entry name" value="TRANSAMINASE"/>
    <property type="match status" value="1"/>
</dbReference>
<dbReference type="GO" id="GO:0008483">
    <property type="term" value="F:transaminase activity"/>
    <property type="evidence" value="ECO:0007669"/>
    <property type="project" value="TreeGrafter"/>
</dbReference>
<dbReference type="InterPro" id="IPR015424">
    <property type="entry name" value="PyrdxlP-dep_Trfase"/>
</dbReference>
<dbReference type="InterPro" id="IPR015422">
    <property type="entry name" value="PyrdxlP-dep_Trfase_small"/>
</dbReference>
<name>A0A8H9I8Z3_9ALTE</name>
<reference evidence="6" key="1">
    <citation type="journal article" date="2014" name="Int. J. Syst. Evol. Microbiol.">
        <title>Complete genome sequence of Corynebacterium casei LMG S-19264T (=DSM 44701T), isolated from a smear-ripened cheese.</title>
        <authorList>
            <consortium name="US DOE Joint Genome Institute (JGI-PGF)"/>
            <person name="Walter F."/>
            <person name="Albersmeier A."/>
            <person name="Kalinowski J."/>
            <person name="Ruckert C."/>
        </authorList>
    </citation>
    <scope>NUCLEOTIDE SEQUENCE</scope>
    <source>
        <strain evidence="6">KCTC 32337</strain>
    </source>
</reference>
<evidence type="ECO:0000313" key="7">
    <source>
        <dbReference type="Proteomes" id="UP000622604"/>
    </source>
</evidence>
<feature type="active site" description="Proton acceptor" evidence="3">
    <location>
        <position position="187"/>
    </location>
</feature>